<dbReference type="InterPro" id="IPR003509">
    <property type="entry name" value="UPF0102_YraN-like"/>
</dbReference>
<accession>A0ABV1J5C9</accession>
<comment type="caution">
    <text evidence="3">The sequence shown here is derived from an EMBL/GenBank/DDBJ whole genome shotgun (WGS) entry which is preliminary data.</text>
</comment>
<dbReference type="Proteomes" id="UP001481872">
    <property type="component" value="Unassembled WGS sequence"/>
</dbReference>
<sequence length="119" mass="13773">MNVGETGEGIAAKFLEKQGHEILERNFRFQRGEIDIISFTKGIVVFTEVKTRTNVSYGDPKDAVDIFKRRQIYMTAEHYLTQQTPFYRAARFDVIEVFLTDKPMIHHIKNAFDGNDLGE</sequence>
<dbReference type="PANTHER" id="PTHR34039">
    <property type="entry name" value="UPF0102 PROTEIN YRAN"/>
    <property type="match status" value="1"/>
</dbReference>
<evidence type="ECO:0000313" key="4">
    <source>
        <dbReference type="Proteomes" id="UP001481872"/>
    </source>
</evidence>
<dbReference type="InterPro" id="IPR011335">
    <property type="entry name" value="Restrct_endonuc-II-like"/>
</dbReference>
<dbReference type="CDD" id="cd20736">
    <property type="entry name" value="PoNe_Nuclease"/>
    <property type="match status" value="1"/>
</dbReference>
<organism evidence="3 4">
    <name type="scientific">Aedoeadaptatus acetigenes</name>
    <dbReference type="NCBI Taxonomy" id="2981723"/>
    <lineage>
        <taxon>Bacteria</taxon>
        <taxon>Bacillati</taxon>
        <taxon>Bacillota</taxon>
        <taxon>Tissierellia</taxon>
        <taxon>Tissierellales</taxon>
        <taxon>Peptoniphilaceae</taxon>
        <taxon>Aedoeadaptatus</taxon>
    </lineage>
</organism>
<keyword evidence="4" id="KW-1185">Reference proteome</keyword>
<protein>
    <recommendedName>
        <fullName evidence="2">UPF0102 protein AAA081_02485</fullName>
    </recommendedName>
</protein>
<dbReference type="NCBIfam" id="NF009150">
    <property type="entry name" value="PRK12497.1-3"/>
    <property type="match status" value="1"/>
</dbReference>
<dbReference type="PANTHER" id="PTHR34039:SF1">
    <property type="entry name" value="UPF0102 PROTEIN YRAN"/>
    <property type="match status" value="1"/>
</dbReference>
<reference evidence="3 4" key="1">
    <citation type="submission" date="2024-04" db="EMBL/GenBank/DDBJ databases">
        <title>Human intestinal bacterial collection.</title>
        <authorList>
            <person name="Pauvert C."/>
            <person name="Hitch T.C.A."/>
            <person name="Clavel T."/>
        </authorList>
    </citation>
    <scope>NUCLEOTIDE SEQUENCE [LARGE SCALE GENOMIC DNA]</scope>
    <source>
        <strain evidence="3 4">CLA-SR-H026</strain>
    </source>
</reference>
<dbReference type="EMBL" id="JBBNPS010000004">
    <property type="protein sequence ID" value="MEQ3353170.1"/>
    <property type="molecule type" value="Genomic_DNA"/>
</dbReference>
<name>A0ABV1J5C9_9FIRM</name>
<dbReference type="NCBIfam" id="TIGR00252">
    <property type="entry name" value="YraN family protein"/>
    <property type="match status" value="1"/>
</dbReference>
<dbReference type="Gene3D" id="3.40.1350.10">
    <property type="match status" value="1"/>
</dbReference>
<evidence type="ECO:0000256" key="1">
    <source>
        <dbReference type="ARBA" id="ARBA00006738"/>
    </source>
</evidence>
<proteinExistence type="inferred from homology"/>
<dbReference type="InterPro" id="IPR011856">
    <property type="entry name" value="tRNA_endonuc-like_dom_sf"/>
</dbReference>
<comment type="similarity">
    <text evidence="1 2">Belongs to the UPF0102 family.</text>
</comment>
<evidence type="ECO:0000313" key="3">
    <source>
        <dbReference type="EMBL" id="MEQ3353170.1"/>
    </source>
</evidence>
<dbReference type="SUPFAM" id="SSF52980">
    <property type="entry name" value="Restriction endonuclease-like"/>
    <property type="match status" value="1"/>
</dbReference>
<dbReference type="RefSeq" id="WP_349053564.1">
    <property type="nucleotide sequence ID" value="NZ_JBBNPS010000004.1"/>
</dbReference>
<evidence type="ECO:0000256" key="2">
    <source>
        <dbReference type="HAMAP-Rule" id="MF_00048"/>
    </source>
</evidence>
<dbReference type="HAMAP" id="MF_00048">
    <property type="entry name" value="UPF0102"/>
    <property type="match status" value="1"/>
</dbReference>
<dbReference type="Pfam" id="PF02021">
    <property type="entry name" value="UPF0102"/>
    <property type="match status" value="1"/>
</dbReference>
<gene>
    <name evidence="3" type="ORF">AAA081_02485</name>
</gene>